<reference evidence="1 2" key="1">
    <citation type="submission" date="2020-12" db="EMBL/GenBank/DDBJ databases">
        <title>Geomonas sp. Red259, isolated from paddy soil.</title>
        <authorList>
            <person name="Xu Z."/>
            <person name="Zhang Z."/>
            <person name="Masuda Y."/>
            <person name="Itoh H."/>
            <person name="Senoo K."/>
        </authorList>
    </citation>
    <scope>NUCLEOTIDE SEQUENCE [LARGE SCALE GENOMIC DNA]</scope>
    <source>
        <strain evidence="1 2">Red259</strain>
    </source>
</reference>
<evidence type="ECO:0008006" key="3">
    <source>
        <dbReference type="Google" id="ProtNLM"/>
    </source>
</evidence>
<comment type="caution">
    <text evidence="1">The sequence shown here is derived from an EMBL/GenBank/DDBJ whole genome shotgun (WGS) entry which is preliminary data.</text>
</comment>
<organism evidence="1 2">
    <name type="scientific">Geomonas propionica</name>
    <dbReference type="NCBI Taxonomy" id="2798582"/>
    <lineage>
        <taxon>Bacteria</taxon>
        <taxon>Pseudomonadati</taxon>
        <taxon>Thermodesulfobacteriota</taxon>
        <taxon>Desulfuromonadia</taxon>
        <taxon>Geobacterales</taxon>
        <taxon>Geobacteraceae</taxon>
        <taxon>Geomonas</taxon>
    </lineage>
</organism>
<evidence type="ECO:0000313" key="1">
    <source>
        <dbReference type="EMBL" id="MBJ6802074.1"/>
    </source>
</evidence>
<proteinExistence type="predicted"/>
<gene>
    <name evidence="1" type="ORF">JFN90_18255</name>
</gene>
<protein>
    <recommendedName>
        <fullName evidence="3">Metal-binding protein</fullName>
    </recommendedName>
</protein>
<accession>A0ABS0YVW4</accession>
<evidence type="ECO:0000313" key="2">
    <source>
        <dbReference type="Proteomes" id="UP000641025"/>
    </source>
</evidence>
<keyword evidence="2" id="KW-1185">Reference proteome</keyword>
<sequence>MDKMKCKCKELPDVFYLEEGPKGFEQHLHQEEMANWKRLYSCHSCGTLWAIDEWDKYTWQVVSRVKERAKWTGEELIQERKQLLLSSRGGETEEECMWMGCKGKAVKGVAYCINHLWNTGARK</sequence>
<dbReference type="RefSeq" id="WP_199396554.1">
    <property type="nucleotide sequence ID" value="NZ_JAEMHK010000016.1"/>
</dbReference>
<dbReference type="Proteomes" id="UP000641025">
    <property type="component" value="Unassembled WGS sequence"/>
</dbReference>
<name>A0ABS0YVW4_9BACT</name>
<dbReference type="EMBL" id="JAEMHK010000016">
    <property type="protein sequence ID" value="MBJ6802074.1"/>
    <property type="molecule type" value="Genomic_DNA"/>
</dbReference>